<organism evidence="1 2">
    <name type="scientific">Heracleum sosnowskyi</name>
    <dbReference type="NCBI Taxonomy" id="360622"/>
    <lineage>
        <taxon>Eukaryota</taxon>
        <taxon>Viridiplantae</taxon>
        <taxon>Streptophyta</taxon>
        <taxon>Embryophyta</taxon>
        <taxon>Tracheophyta</taxon>
        <taxon>Spermatophyta</taxon>
        <taxon>Magnoliopsida</taxon>
        <taxon>eudicotyledons</taxon>
        <taxon>Gunneridae</taxon>
        <taxon>Pentapetalae</taxon>
        <taxon>asterids</taxon>
        <taxon>campanulids</taxon>
        <taxon>Apiales</taxon>
        <taxon>Apiaceae</taxon>
        <taxon>Apioideae</taxon>
        <taxon>apioid superclade</taxon>
        <taxon>Tordylieae</taxon>
        <taxon>Tordyliinae</taxon>
        <taxon>Heracleum</taxon>
    </lineage>
</organism>
<evidence type="ECO:0000313" key="2">
    <source>
        <dbReference type="Proteomes" id="UP001237642"/>
    </source>
</evidence>
<dbReference type="InterPro" id="IPR011009">
    <property type="entry name" value="Kinase-like_dom_sf"/>
</dbReference>
<proteinExistence type="predicted"/>
<protein>
    <submittedName>
        <fullName evidence="1">Uncharacterized protein</fullName>
    </submittedName>
</protein>
<dbReference type="EMBL" id="JAUIZM010000006">
    <property type="protein sequence ID" value="KAK1380114.1"/>
    <property type="molecule type" value="Genomic_DNA"/>
</dbReference>
<dbReference type="Proteomes" id="UP001237642">
    <property type="component" value="Unassembled WGS sequence"/>
</dbReference>
<name>A0AAD8I7W3_9APIA</name>
<evidence type="ECO:0000313" key="1">
    <source>
        <dbReference type="EMBL" id="KAK1380114.1"/>
    </source>
</evidence>
<accession>A0AAD8I7W3</accession>
<gene>
    <name evidence="1" type="ORF">POM88_026858</name>
</gene>
<reference evidence="1" key="2">
    <citation type="submission" date="2023-05" db="EMBL/GenBank/DDBJ databases">
        <authorList>
            <person name="Schelkunov M.I."/>
        </authorList>
    </citation>
    <scope>NUCLEOTIDE SEQUENCE</scope>
    <source>
        <strain evidence="1">Hsosn_3</strain>
        <tissue evidence="1">Leaf</tissue>
    </source>
</reference>
<dbReference type="SUPFAM" id="SSF56112">
    <property type="entry name" value="Protein kinase-like (PK-like)"/>
    <property type="match status" value="1"/>
</dbReference>
<reference evidence="1" key="1">
    <citation type="submission" date="2023-02" db="EMBL/GenBank/DDBJ databases">
        <title>Genome of toxic invasive species Heracleum sosnowskyi carries increased number of genes despite the absence of recent whole-genome duplications.</title>
        <authorList>
            <person name="Schelkunov M."/>
            <person name="Shtratnikova V."/>
            <person name="Makarenko M."/>
            <person name="Klepikova A."/>
            <person name="Omelchenko D."/>
            <person name="Novikova G."/>
            <person name="Obukhova E."/>
            <person name="Bogdanov V."/>
            <person name="Penin A."/>
            <person name="Logacheva M."/>
        </authorList>
    </citation>
    <scope>NUCLEOTIDE SEQUENCE</scope>
    <source>
        <strain evidence="1">Hsosn_3</strain>
        <tissue evidence="1">Leaf</tissue>
    </source>
</reference>
<dbReference type="Gene3D" id="3.30.200.20">
    <property type="entry name" value="Phosphorylase Kinase, domain 1"/>
    <property type="match status" value="1"/>
</dbReference>
<sequence>MAEEKHVCVREKVEDVILGYLYIYNEMISFEFSLNSGFSHDLIAEGLDVLNDSGFITRQMEMDQCGRYCHQNLNKHLGFCSKGEEFLIVYGYMLKGNIKRYAYKDSEEIVSWFDWLKNIDRNSLAS</sequence>
<dbReference type="AlphaFoldDB" id="A0AAD8I7W3"/>
<keyword evidence="2" id="KW-1185">Reference proteome</keyword>
<comment type="caution">
    <text evidence="1">The sequence shown here is derived from an EMBL/GenBank/DDBJ whole genome shotgun (WGS) entry which is preliminary data.</text>
</comment>